<evidence type="ECO:0000313" key="2">
    <source>
        <dbReference type="EMBL" id="OQR96475.1"/>
    </source>
</evidence>
<keyword evidence="3" id="KW-1185">Reference proteome</keyword>
<dbReference type="OrthoDB" id="74860at2759"/>
<feature type="transmembrane region" description="Helical" evidence="1">
    <location>
        <begin position="211"/>
        <end position="228"/>
    </location>
</feature>
<keyword evidence="1" id="KW-0812">Transmembrane</keyword>
<evidence type="ECO:0008006" key="4">
    <source>
        <dbReference type="Google" id="ProtNLM"/>
    </source>
</evidence>
<organism evidence="2 3">
    <name type="scientific">Achlya hypogyna</name>
    <name type="common">Oomycete</name>
    <name type="synonym">Protoachlya hypogyna</name>
    <dbReference type="NCBI Taxonomy" id="1202772"/>
    <lineage>
        <taxon>Eukaryota</taxon>
        <taxon>Sar</taxon>
        <taxon>Stramenopiles</taxon>
        <taxon>Oomycota</taxon>
        <taxon>Saprolegniomycetes</taxon>
        <taxon>Saprolegniales</taxon>
        <taxon>Achlyaceae</taxon>
        <taxon>Achlya</taxon>
    </lineage>
</organism>
<evidence type="ECO:0000256" key="1">
    <source>
        <dbReference type="SAM" id="Phobius"/>
    </source>
</evidence>
<feature type="transmembrane region" description="Helical" evidence="1">
    <location>
        <begin position="248"/>
        <end position="266"/>
    </location>
</feature>
<feature type="transmembrane region" description="Helical" evidence="1">
    <location>
        <begin position="160"/>
        <end position="183"/>
    </location>
</feature>
<protein>
    <recommendedName>
        <fullName evidence="4">THH1/TOM1/TOM3 domain-containing protein</fullName>
    </recommendedName>
</protein>
<reference evidence="2 3" key="1">
    <citation type="journal article" date="2014" name="Genome Biol. Evol.">
        <title>The secreted proteins of Achlya hypogyna and Thraustotheca clavata identify the ancestral oomycete secretome and reveal gene acquisitions by horizontal gene transfer.</title>
        <authorList>
            <person name="Misner I."/>
            <person name="Blouin N."/>
            <person name="Leonard G."/>
            <person name="Richards T.A."/>
            <person name="Lane C.E."/>
        </authorList>
    </citation>
    <scope>NUCLEOTIDE SEQUENCE [LARGE SCALE GENOMIC DNA]</scope>
    <source>
        <strain evidence="2 3">ATCC 48635</strain>
    </source>
</reference>
<feature type="transmembrane region" description="Helical" evidence="1">
    <location>
        <begin position="81"/>
        <end position="104"/>
    </location>
</feature>
<comment type="caution">
    <text evidence="2">The sequence shown here is derived from an EMBL/GenBank/DDBJ whole genome shotgun (WGS) entry which is preliminary data.</text>
</comment>
<dbReference type="AlphaFoldDB" id="A0A1V9ZEN7"/>
<proteinExistence type="predicted"/>
<keyword evidence="1" id="KW-1133">Transmembrane helix</keyword>
<feature type="transmembrane region" description="Helical" evidence="1">
    <location>
        <begin position="20"/>
        <end position="41"/>
    </location>
</feature>
<feature type="transmembrane region" description="Helical" evidence="1">
    <location>
        <begin position="53"/>
        <end position="75"/>
    </location>
</feature>
<sequence length="309" mass="34351">MDATHDVWEGFEVMRGQRVAGALSLVLYSIVALGVASRLVLHIRHHSSIRRVVFHVLLLAAILGDMPFSFQAVFFPRSQRWIAAFVCELFADTMLCCSLALLSISWARVAMVGHYAKGPVRFRRFIIAITFAMVAAMLSTDAAMLTYADDLDGVDEYNGSVLHMLIVTLGSIVILFTSGLLLFQASRIYKRMQQSRGILSPDDFARSAKKLFVSVWIIMLCTVLRVFFLVCDACEFPFVEEMDIVPHTVWASLVPDVFPVICLLYLQRRMPAPKRAATGAADDMLQTVTATMDSSWADHDSPEAMTSAA</sequence>
<name>A0A1V9ZEN7_ACHHY</name>
<evidence type="ECO:0000313" key="3">
    <source>
        <dbReference type="Proteomes" id="UP000243579"/>
    </source>
</evidence>
<accession>A0A1V9ZEN7</accession>
<gene>
    <name evidence="2" type="ORF">ACHHYP_15771</name>
</gene>
<dbReference type="Proteomes" id="UP000243579">
    <property type="component" value="Unassembled WGS sequence"/>
</dbReference>
<dbReference type="EMBL" id="JNBR01000144">
    <property type="protein sequence ID" value="OQR96475.1"/>
    <property type="molecule type" value="Genomic_DNA"/>
</dbReference>
<keyword evidence="1" id="KW-0472">Membrane</keyword>
<feature type="transmembrane region" description="Helical" evidence="1">
    <location>
        <begin position="125"/>
        <end position="148"/>
    </location>
</feature>